<feature type="transmembrane region" description="Helical" evidence="7">
    <location>
        <begin position="416"/>
        <end position="440"/>
    </location>
</feature>
<dbReference type="NCBIfam" id="TIGR03434">
    <property type="entry name" value="ADOP"/>
    <property type="match status" value="1"/>
</dbReference>
<dbReference type="PANTHER" id="PTHR30572:SF4">
    <property type="entry name" value="ABC TRANSPORTER PERMEASE YTRF"/>
    <property type="match status" value="1"/>
</dbReference>
<feature type="domain" description="MacB-like periplasmic core" evidence="9">
    <location>
        <begin position="22"/>
        <end position="235"/>
    </location>
</feature>
<dbReference type="InterPro" id="IPR050250">
    <property type="entry name" value="Macrolide_Exporter_MacB"/>
</dbReference>
<keyword evidence="4 7" id="KW-1133">Transmembrane helix</keyword>
<dbReference type="GO" id="GO:0022857">
    <property type="term" value="F:transmembrane transporter activity"/>
    <property type="evidence" value="ECO:0007669"/>
    <property type="project" value="TreeGrafter"/>
</dbReference>
<keyword evidence="3 7" id="KW-0812">Transmembrane</keyword>
<protein>
    <submittedName>
        <fullName evidence="10">ABC transporter permease</fullName>
    </submittedName>
</protein>
<evidence type="ECO:0000256" key="7">
    <source>
        <dbReference type="SAM" id="Phobius"/>
    </source>
</evidence>
<evidence type="ECO:0000256" key="6">
    <source>
        <dbReference type="ARBA" id="ARBA00038076"/>
    </source>
</evidence>
<keyword evidence="11" id="KW-1185">Reference proteome</keyword>
<gene>
    <name evidence="10" type="ORF">I596_674</name>
</gene>
<dbReference type="InterPro" id="IPR017800">
    <property type="entry name" value="ADOP"/>
</dbReference>
<evidence type="ECO:0000256" key="1">
    <source>
        <dbReference type="ARBA" id="ARBA00004651"/>
    </source>
</evidence>
<dbReference type="EMBL" id="CP015249">
    <property type="protein sequence ID" value="ANB16710.1"/>
    <property type="molecule type" value="Genomic_DNA"/>
</dbReference>
<feature type="transmembrane region" description="Helical" evidence="7">
    <location>
        <begin position="330"/>
        <end position="353"/>
    </location>
</feature>
<feature type="domain" description="ABC3 transporter permease C-terminal" evidence="8">
    <location>
        <begin position="282"/>
        <end position="397"/>
    </location>
</feature>
<feature type="transmembrane region" description="Helical" evidence="7">
    <location>
        <begin position="775"/>
        <end position="793"/>
    </location>
</feature>
<evidence type="ECO:0000313" key="11">
    <source>
        <dbReference type="Proteomes" id="UP000076830"/>
    </source>
</evidence>
<evidence type="ECO:0000256" key="4">
    <source>
        <dbReference type="ARBA" id="ARBA00022989"/>
    </source>
</evidence>
<reference evidence="10 11" key="1">
    <citation type="submission" date="2016-04" db="EMBL/GenBank/DDBJ databases">
        <title>Complete genome sequence of Dokdonella koreensis DS-123T.</title>
        <authorList>
            <person name="Kim J.F."/>
            <person name="Lee H."/>
            <person name="Kwak M.-J."/>
        </authorList>
    </citation>
    <scope>NUCLEOTIDE SEQUENCE [LARGE SCALE GENOMIC DNA]</scope>
    <source>
        <strain evidence="10 11">DS-123</strain>
    </source>
</reference>
<evidence type="ECO:0000256" key="5">
    <source>
        <dbReference type="ARBA" id="ARBA00023136"/>
    </source>
</evidence>
<feature type="domain" description="ABC3 transporter permease C-terminal" evidence="8">
    <location>
        <begin position="688"/>
        <end position="801"/>
    </location>
</feature>
<dbReference type="GO" id="GO:0005886">
    <property type="term" value="C:plasma membrane"/>
    <property type="evidence" value="ECO:0007669"/>
    <property type="project" value="UniProtKB-SubCell"/>
</dbReference>
<feature type="transmembrane region" description="Helical" evidence="7">
    <location>
        <begin position="731"/>
        <end position="755"/>
    </location>
</feature>
<proteinExistence type="inferred from homology"/>
<dbReference type="Pfam" id="PF02687">
    <property type="entry name" value="FtsX"/>
    <property type="match status" value="2"/>
</dbReference>
<keyword evidence="5 7" id="KW-0472">Membrane</keyword>
<evidence type="ECO:0000259" key="8">
    <source>
        <dbReference type="Pfam" id="PF02687"/>
    </source>
</evidence>
<dbReference type="KEGG" id="dko:I596_674"/>
<evidence type="ECO:0000259" key="9">
    <source>
        <dbReference type="Pfam" id="PF12704"/>
    </source>
</evidence>
<evidence type="ECO:0000256" key="3">
    <source>
        <dbReference type="ARBA" id="ARBA00022692"/>
    </source>
</evidence>
<dbReference type="RefSeq" id="WP_190278974.1">
    <property type="nucleotide sequence ID" value="NZ_CP015249.1"/>
</dbReference>
<comment type="subcellular location">
    <subcellularLocation>
        <location evidence="1">Cell membrane</location>
        <topology evidence="1">Multi-pass membrane protein</topology>
    </subcellularLocation>
</comment>
<feature type="transmembrane region" description="Helical" evidence="7">
    <location>
        <begin position="373"/>
        <end position="395"/>
    </location>
</feature>
<dbReference type="AlphaFoldDB" id="A0A161HJE5"/>
<feature type="transmembrane region" description="Helical" evidence="7">
    <location>
        <begin position="21"/>
        <end position="43"/>
    </location>
</feature>
<name>A0A161HJE5_9GAMM</name>
<dbReference type="Proteomes" id="UP000076830">
    <property type="component" value="Chromosome"/>
</dbReference>
<comment type="similarity">
    <text evidence="6">Belongs to the ABC-4 integral membrane protein family.</text>
</comment>
<evidence type="ECO:0000256" key="2">
    <source>
        <dbReference type="ARBA" id="ARBA00022475"/>
    </source>
</evidence>
<sequence length="808" mass="86301">MNQWLTDLRQAMRTLKRTPGFTAIAVGMLGLAIGATVGMFSVVKTVLLDRLPYAQPDRLVYIASSAPGSQLPAEFDAAPEFFIQYHEQSKLLEDVSTSNSFTSTLRVGDRAERVRMSWPTNSLFSTLGATPVLGRLPVDADESRTVVISDALWADWFGRDPGVIGRAVWASGAERTVIGVMGPEFRYPSSDTRLWVSSTIKPADIKEVGDFDYPLIGRVKPGVTPEALADELTALARRAPERFGDAAPGYARTVALHRAVVRPLADELLGSIARPLWVLLGAAAIVLLIACANVANLFLVRTEGRHRELAVRSALGAARGQLVRLQLAEAIIVAALAGGVALVLAAGALPLFLHAAPPGIPRLDLVGMDLGTLLFTAALAGVVALVCGGLPALRAARPDLTRLREGGRGMTRRHHWVRNGLVMGQTALALVLLIGSGLLLRSAYALQQVDPGYDTQDIFTFQFAPDRAELKDAPSYARFHLAFLERLAALPGVQSAGLVENVPLDEGTATMRVRTEAAGANPDDRALISYTYSAGDYFKTMGIAVLGGRAFTDADHGSTLGNVVVSRSAAQLLWPGEDPVGKRFQRQNQTGWETVVGVVEDVLQQGFRAKPEPVVYFPLVDTTEKGGRPVSSPGYVVRTSRADTIAPDVRALVREVAPEAPMYRVYTMAGLVEGSMVQLTFTLLTLGITSILALVLGAVGLYGVLSYIVAERTREIGVRMALGARASQVRTLVVLQGARVVGVGVGIGLLAALAFTRALGSLLYDVQPVDAATFTTMPLAMVLVGLMASYLPARRASSLDPMTSLRKD</sequence>
<feature type="domain" description="MacB-like periplasmic core" evidence="9">
    <location>
        <begin position="420"/>
        <end position="645"/>
    </location>
</feature>
<feature type="transmembrane region" description="Helical" evidence="7">
    <location>
        <begin position="276"/>
        <end position="299"/>
    </location>
</feature>
<feature type="transmembrane region" description="Helical" evidence="7">
    <location>
        <begin position="683"/>
        <end position="710"/>
    </location>
</feature>
<dbReference type="InterPro" id="IPR025857">
    <property type="entry name" value="MacB_PCD"/>
</dbReference>
<dbReference type="Pfam" id="PF12704">
    <property type="entry name" value="MacB_PCD"/>
    <property type="match status" value="2"/>
</dbReference>
<dbReference type="InterPro" id="IPR003838">
    <property type="entry name" value="ABC3_permease_C"/>
</dbReference>
<dbReference type="PANTHER" id="PTHR30572">
    <property type="entry name" value="MEMBRANE COMPONENT OF TRANSPORTER-RELATED"/>
    <property type="match status" value="1"/>
</dbReference>
<keyword evidence="2" id="KW-1003">Cell membrane</keyword>
<dbReference type="STRING" id="1300342.I596_674"/>
<dbReference type="PATRIC" id="fig|1300342.3.peg.661"/>
<organism evidence="10 11">
    <name type="scientific">Dokdonella koreensis DS-123</name>
    <dbReference type="NCBI Taxonomy" id="1300342"/>
    <lineage>
        <taxon>Bacteria</taxon>
        <taxon>Pseudomonadati</taxon>
        <taxon>Pseudomonadota</taxon>
        <taxon>Gammaproteobacteria</taxon>
        <taxon>Lysobacterales</taxon>
        <taxon>Rhodanobacteraceae</taxon>
        <taxon>Dokdonella</taxon>
    </lineage>
</organism>
<accession>A0A161HJE5</accession>
<evidence type="ECO:0000313" key="10">
    <source>
        <dbReference type="EMBL" id="ANB16710.1"/>
    </source>
</evidence>